<gene>
    <name evidence="7" type="ORF">SAMN04488077_10766</name>
</gene>
<name>A0A1H8AM11_9RHOB</name>
<dbReference type="Gene3D" id="1.10.443.10">
    <property type="entry name" value="Intergrase catalytic core"/>
    <property type="match status" value="1"/>
</dbReference>
<dbReference type="AlphaFoldDB" id="A0A1H8AM11"/>
<dbReference type="GO" id="GO:0003677">
    <property type="term" value="F:DNA binding"/>
    <property type="evidence" value="ECO:0007669"/>
    <property type="project" value="UniProtKB-KW"/>
</dbReference>
<sequence length="529" mass="58211">MLARHLASCGFALKQQLQEVSMDHATLRAAVIDYFQKQLADAKVRRVSLGPYTPKERERVLDTVGMLEEGNIEFWQLVGRDQAEQELGRFFETTGLSRDEFWPHAMRVLDEIRKGKIGAAKEILAFAGTLDGYDFSEAQSGAQAAGSPPAGTGSSGTEQAAQRLANGVSGTLLSDMFAARQAEANRGAEWSAKLCADYSVWVGLFLELAGDRSILSYRKADARAFKEVLQELPVNRTKYVETDGLGPREAVQAGKQHGLAVISTSTVNKALGRLQAIWKWADKQLDDDLPDIFGPMKVAARVNARDEADPFSKGQLKAIFSGPLFTGCKSDRFRTQAGDTNMSGTSWYWLPLLGLYTGARLNELCQLHLTDLDKEDGVQFLHLREGQQGQRIKSGIGRVVPLHPKLIDLGILRYAETQRRGGEERLFPTLQVGPTGYYSDRPSKDFSAYLKGINAKTDKTSFHSFRHGFKDACRSGGVQPDIADILQGHSLHGMSGRYGDGKAPLSVLQEAIFKVSYPGLSLECVRQHP</sequence>
<evidence type="ECO:0000256" key="2">
    <source>
        <dbReference type="ARBA" id="ARBA00022908"/>
    </source>
</evidence>
<dbReference type="SUPFAM" id="SSF56349">
    <property type="entry name" value="DNA breaking-rejoining enzymes"/>
    <property type="match status" value="1"/>
</dbReference>
<dbReference type="Proteomes" id="UP000182160">
    <property type="component" value="Unassembled WGS sequence"/>
</dbReference>
<evidence type="ECO:0000313" key="8">
    <source>
        <dbReference type="Proteomes" id="UP000182160"/>
    </source>
</evidence>
<dbReference type="RefSeq" id="WP_074785860.1">
    <property type="nucleotide sequence ID" value="NZ_FOBO01000007.1"/>
</dbReference>
<feature type="region of interest" description="Disordered" evidence="5">
    <location>
        <begin position="140"/>
        <end position="160"/>
    </location>
</feature>
<evidence type="ECO:0000256" key="1">
    <source>
        <dbReference type="ARBA" id="ARBA00008857"/>
    </source>
</evidence>
<protein>
    <submittedName>
        <fullName evidence="7">Phage integrase family protein</fullName>
    </submittedName>
</protein>
<dbReference type="InterPro" id="IPR011010">
    <property type="entry name" value="DNA_brk_join_enz"/>
</dbReference>
<dbReference type="PANTHER" id="PTHR30349">
    <property type="entry name" value="PHAGE INTEGRASE-RELATED"/>
    <property type="match status" value="1"/>
</dbReference>
<dbReference type="InterPro" id="IPR013762">
    <property type="entry name" value="Integrase-like_cat_sf"/>
</dbReference>
<proteinExistence type="inferred from homology"/>
<dbReference type="PROSITE" id="PS51898">
    <property type="entry name" value="TYR_RECOMBINASE"/>
    <property type="match status" value="1"/>
</dbReference>
<evidence type="ECO:0000256" key="5">
    <source>
        <dbReference type="SAM" id="MobiDB-lite"/>
    </source>
</evidence>
<dbReference type="CDD" id="cd01184">
    <property type="entry name" value="INT_C_like_1"/>
    <property type="match status" value="1"/>
</dbReference>
<keyword evidence="4" id="KW-0233">DNA recombination</keyword>
<feature type="domain" description="Tyr recombinase" evidence="6">
    <location>
        <begin position="306"/>
        <end position="513"/>
    </location>
</feature>
<reference evidence="7 8" key="1">
    <citation type="submission" date="2016-10" db="EMBL/GenBank/DDBJ databases">
        <authorList>
            <person name="de Groot N.N."/>
        </authorList>
    </citation>
    <scope>NUCLEOTIDE SEQUENCE [LARGE SCALE GENOMIC DNA]</scope>
    <source>
        <strain evidence="7 8">DSM 11457</strain>
    </source>
</reference>
<evidence type="ECO:0000256" key="4">
    <source>
        <dbReference type="ARBA" id="ARBA00023172"/>
    </source>
</evidence>
<evidence type="ECO:0000313" key="7">
    <source>
        <dbReference type="EMBL" id="SEM70878.1"/>
    </source>
</evidence>
<dbReference type="Pfam" id="PF00589">
    <property type="entry name" value="Phage_integrase"/>
    <property type="match status" value="1"/>
</dbReference>
<organism evidence="7 8">
    <name type="scientific">Roseovarius tolerans</name>
    <dbReference type="NCBI Taxonomy" id="74031"/>
    <lineage>
        <taxon>Bacteria</taxon>
        <taxon>Pseudomonadati</taxon>
        <taxon>Pseudomonadota</taxon>
        <taxon>Alphaproteobacteria</taxon>
        <taxon>Rhodobacterales</taxon>
        <taxon>Roseobacteraceae</taxon>
        <taxon>Roseovarius</taxon>
    </lineage>
</organism>
<keyword evidence="3" id="KW-0238">DNA-binding</keyword>
<dbReference type="InterPro" id="IPR002104">
    <property type="entry name" value="Integrase_catalytic"/>
</dbReference>
<evidence type="ECO:0000256" key="3">
    <source>
        <dbReference type="ARBA" id="ARBA00023125"/>
    </source>
</evidence>
<keyword evidence="2" id="KW-0229">DNA integration</keyword>
<dbReference type="PANTHER" id="PTHR30349:SF41">
    <property type="entry name" value="INTEGRASE_RECOMBINASE PROTEIN MJ0367-RELATED"/>
    <property type="match status" value="1"/>
</dbReference>
<feature type="compositionally biased region" description="Low complexity" evidence="5">
    <location>
        <begin position="140"/>
        <end position="158"/>
    </location>
</feature>
<dbReference type="GO" id="GO:0015074">
    <property type="term" value="P:DNA integration"/>
    <property type="evidence" value="ECO:0007669"/>
    <property type="project" value="UniProtKB-KW"/>
</dbReference>
<evidence type="ECO:0000259" key="6">
    <source>
        <dbReference type="PROSITE" id="PS51898"/>
    </source>
</evidence>
<dbReference type="GO" id="GO:0006310">
    <property type="term" value="P:DNA recombination"/>
    <property type="evidence" value="ECO:0007669"/>
    <property type="project" value="UniProtKB-KW"/>
</dbReference>
<accession>A0A1H8AM11</accession>
<dbReference type="EMBL" id="FOBO01000007">
    <property type="protein sequence ID" value="SEM70878.1"/>
    <property type="molecule type" value="Genomic_DNA"/>
</dbReference>
<comment type="similarity">
    <text evidence="1">Belongs to the 'phage' integrase family.</text>
</comment>
<dbReference type="InterPro" id="IPR050090">
    <property type="entry name" value="Tyrosine_recombinase_XerCD"/>
</dbReference>